<evidence type="ECO:0000256" key="8">
    <source>
        <dbReference type="SAM" id="MobiDB-lite"/>
    </source>
</evidence>
<proteinExistence type="inferred from homology"/>
<keyword evidence="7 9" id="KW-0472">Membrane</keyword>
<keyword evidence="3" id="KW-0813">Transport</keyword>
<protein>
    <recommendedName>
        <fullName evidence="12">UDP-galactose transporter</fullName>
    </recommendedName>
</protein>
<evidence type="ECO:0000256" key="2">
    <source>
        <dbReference type="ARBA" id="ARBA00010694"/>
    </source>
</evidence>
<dbReference type="GO" id="GO:0000139">
    <property type="term" value="C:Golgi membrane"/>
    <property type="evidence" value="ECO:0007669"/>
    <property type="project" value="TreeGrafter"/>
</dbReference>
<feature type="transmembrane region" description="Helical" evidence="9">
    <location>
        <begin position="333"/>
        <end position="354"/>
    </location>
</feature>
<feature type="region of interest" description="Disordered" evidence="8">
    <location>
        <begin position="509"/>
        <end position="539"/>
    </location>
</feature>
<dbReference type="GO" id="GO:0005460">
    <property type="term" value="F:UDP-glucose transmembrane transporter activity"/>
    <property type="evidence" value="ECO:0007669"/>
    <property type="project" value="TreeGrafter"/>
</dbReference>
<dbReference type="SUPFAM" id="SSF103481">
    <property type="entry name" value="Multidrug resistance efflux transporter EmrE"/>
    <property type="match status" value="1"/>
</dbReference>
<feature type="transmembrane region" description="Helical" evidence="9">
    <location>
        <begin position="128"/>
        <end position="153"/>
    </location>
</feature>
<evidence type="ECO:0000256" key="4">
    <source>
        <dbReference type="ARBA" id="ARBA00022692"/>
    </source>
</evidence>
<comment type="caution">
    <text evidence="10">The sequence shown here is derived from an EMBL/GenBank/DDBJ whole genome shotgun (WGS) entry which is preliminary data.</text>
</comment>
<dbReference type="InterPro" id="IPR013657">
    <property type="entry name" value="SCL35B1-4/HUT1"/>
</dbReference>
<feature type="transmembrane region" description="Helical" evidence="9">
    <location>
        <begin position="294"/>
        <end position="313"/>
    </location>
</feature>
<feature type="region of interest" description="Disordered" evidence="8">
    <location>
        <begin position="273"/>
        <end position="297"/>
    </location>
</feature>
<evidence type="ECO:0000256" key="9">
    <source>
        <dbReference type="SAM" id="Phobius"/>
    </source>
</evidence>
<dbReference type="Proteomes" id="UP000674318">
    <property type="component" value="Unassembled WGS sequence"/>
</dbReference>
<keyword evidence="5" id="KW-0256">Endoplasmic reticulum</keyword>
<dbReference type="PANTHER" id="PTHR10778:SF10">
    <property type="entry name" value="SOLUTE CARRIER FAMILY 35 MEMBER B1"/>
    <property type="match status" value="1"/>
</dbReference>
<dbReference type="PANTHER" id="PTHR10778">
    <property type="entry name" value="SOLUTE CARRIER FAMILY 35 MEMBER B"/>
    <property type="match status" value="1"/>
</dbReference>
<feature type="compositionally biased region" description="Basic and acidic residues" evidence="8">
    <location>
        <begin position="558"/>
        <end position="572"/>
    </location>
</feature>
<name>A0A836IIB1_9TRYP</name>
<reference evidence="10 11" key="1">
    <citation type="submission" date="2021-02" db="EMBL/GenBank/DDBJ databases">
        <title>Porcisia hertigi Genome sequencing and assembly.</title>
        <authorList>
            <person name="Almutairi H."/>
            <person name="Gatherer D."/>
        </authorList>
    </citation>
    <scope>NUCLEOTIDE SEQUENCE [LARGE SCALE GENOMIC DNA]</scope>
    <source>
        <strain evidence="10 11">C119</strain>
    </source>
</reference>
<dbReference type="GeneID" id="94290484"/>
<evidence type="ECO:0000256" key="7">
    <source>
        <dbReference type="ARBA" id="ARBA00023136"/>
    </source>
</evidence>
<gene>
    <name evidence="10" type="ORF">JKF63_04422</name>
</gene>
<feature type="transmembrane region" description="Helical" evidence="9">
    <location>
        <begin position="440"/>
        <end position="460"/>
    </location>
</feature>
<evidence type="ECO:0000256" key="5">
    <source>
        <dbReference type="ARBA" id="ARBA00022824"/>
    </source>
</evidence>
<evidence type="ECO:0000313" key="10">
    <source>
        <dbReference type="EMBL" id="KAG5504975.1"/>
    </source>
</evidence>
<dbReference type="RefSeq" id="XP_067757236.1">
    <property type="nucleotide sequence ID" value="XM_067900407.1"/>
</dbReference>
<keyword evidence="11" id="KW-1185">Reference proteome</keyword>
<keyword evidence="4 9" id="KW-0812">Transmembrane</keyword>
<comment type="similarity">
    <text evidence="2">Belongs to the nucleotide-sugar transporter family. SLC35B subfamily.</text>
</comment>
<evidence type="ECO:0000256" key="1">
    <source>
        <dbReference type="ARBA" id="ARBA00004477"/>
    </source>
</evidence>
<dbReference type="Pfam" id="PF08449">
    <property type="entry name" value="UAA"/>
    <property type="match status" value="1"/>
</dbReference>
<evidence type="ECO:0008006" key="12">
    <source>
        <dbReference type="Google" id="ProtNLM"/>
    </source>
</evidence>
<dbReference type="GO" id="GO:0005789">
    <property type="term" value="C:endoplasmic reticulum membrane"/>
    <property type="evidence" value="ECO:0007669"/>
    <property type="project" value="UniProtKB-SubCell"/>
</dbReference>
<dbReference type="AlphaFoldDB" id="A0A836IIB1"/>
<dbReference type="InterPro" id="IPR037185">
    <property type="entry name" value="EmrE-like"/>
</dbReference>
<evidence type="ECO:0000256" key="3">
    <source>
        <dbReference type="ARBA" id="ARBA00022448"/>
    </source>
</evidence>
<accession>A0A836IIB1</accession>
<feature type="transmembrane region" description="Helical" evidence="9">
    <location>
        <begin position="217"/>
        <end position="238"/>
    </location>
</feature>
<keyword evidence="6 9" id="KW-1133">Transmembrane helix</keyword>
<dbReference type="EMBL" id="JAFJZO010000022">
    <property type="protein sequence ID" value="KAG5504975.1"/>
    <property type="molecule type" value="Genomic_DNA"/>
</dbReference>
<comment type="subcellular location">
    <subcellularLocation>
        <location evidence="1">Endoplasmic reticulum membrane</location>
        <topology evidence="1">Multi-pass membrane protein</topology>
    </subcellularLocation>
</comment>
<feature type="region of interest" description="Disordered" evidence="8">
    <location>
        <begin position="553"/>
        <end position="604"/>
    </location>
</feature>
<evidence type="ECO:0000313" key="11">
    <source>
        <dbReference type="Proteomes" id="UP000674318"/>
    </source>
</evidence>
<feature type="transmembrane region" description="Helical" evidence="9">
    <location>
        <begin position="49"/>
        <end position="71"/>
    </location>
</feature>
<sequence length="604" mass="65089">MSPEVCGADGCGAQSLPTPPLSSMKPCVKQRTPPRSGSAAAAFSASSKVLLLLQMLLCVAGINLCFGWWSVKQERAITKPYFIAESTFTASVTALAAENHDARRAAAVAAAKRLAPPGKPHPVYLSTVYGISLTQTLAGAVVSATLLGLNGLLRRFLQRSQSLPRRQDHAKGRAKSAVDKRQSPPFCRQDFLKMLVMGFSNIFGTSLGYAAMRRLSYPVTLTAKMGKMLPVMLVGFLWHRTRYSPKKIVSCLLITGGIIGFFLLENRINTTANSSSTTTDSSGRNTGSSAKGRASSSSSSLFGMTLLVLSLLMDGYTNSTQDVLVKRHQWSGVSLMMRTNLVSVMCALWLLFLLEFGEKPWQWLGSFLQHSAVSAVRSPLVSNSALGRPLGAWLEGTGAVLTTSAVPFNDLSHFVAFLVDCPEARHDVFLMSLLSALGQLFVFHTITVFGTLALTAMTLLRKSGSVILSIVVNGHPVERAQWASLGAVFVGVIAEGYINIEEASLSQQRRAQKGNGASRRRQQHSVNAPFSAKAVPLKDTSAPEVANIISKTTNGSRDAADAAEPAHAERQVLHKMASSIPESKKMQQTQPRRRVKAEQIKGSQ</sequence>
<dbReference type="KEGG" id="phet:94290484"/>
<dbReference type="GO" id="GO:0005459">
    <property type="term" value="F:UDP-galactose transmembrane transporter activity"/>
    <property type="evidence" value="ECO:0007669"/>
    <property type="project" value="TreeGrafter"/>
</dbReference>
<dbReference type="OrthoDB" id="1601at2759"/>
<evidence type="ECO:0000256" key="6">
    <source>
        <dbReference type="ARBA" id="ARBA00022989"/>
    </source>
</evidence>
<organism evidence="10 11">
    <name type="scientific">Porcisia hertigi</name>
    <dbReference type="NCBI Taxonomy" id="2761500"/>
    <lineage>
        <taxon>Eukaryota</taxon>
        <taxon>Discoba</taxon>
        <taxon>Euglenozoa</taxon>
        <taxon>Kinetoplastea</taxon>
        <taxon>Metakinetoplastina</taxon>
        <taxon>Trypanosomatida</taxon>
        <taxon>Trypanosomatidae</taxon>
        <taxon>Leishmaniinae</taxon>
        <taxon>Porcisia</taxon>
    </lineage>
</organism>